<dbReference type="PIRSF" id="PIRSF027386">
    <property type="entry name" value="UCP027386_ABC_sbc_TM0202"/>
    <property type="match status" value="1"/>
</dbReference>
<dbReference type="PANTHER" id="PTHR30024">
    <property type="entry name" value="ALIPHATIC SULFONATES-BINDING PROTEIN-RELATED"/>
    <property type="match status" value="1"/>
</dbReference>
<dbReference type="EMBL" id="FOPJ01000004">
    <property type="protein sequence ID" value="SFG44765.1"/>
    <property type="molecule type" value="Genomic_DNA"/>
</dbReference>
<gene>
    <name evidence="1" type="ORF">SAMN05660282_00929</name>
</gene>
<dbReference type="SUPFAM" id="SSF53850">
    <property type="entry name" value="Periplasmic binding protein-like II"/>
    <property type="match status" value="1"/>
</dbReference>
<organism evidence="1 2">
    <name type="scientific">Corynebacterium spheniscorum</name>
    <dbReference type="NCBI Taxonomy" id="185761"/>
    <lineage>
        <taxon>Bacteria</taxon>
        <taxon>Bacillati</taxon>
        <taxon>Actinomycetota</taxon>
        <taxon>Actinomycetes</taxon>
        <taxon>Mycobacteriales</taxon>
        <taxon>Corynebacteriaceae</taxon>
        <taxon>Corynebacterium</taxon>
    </lineage>
</organism>
<name>A0A1I2RVQ0_9CORY</name>
<dbReference type="OrthoDB" id="9814375at2"/>
<reference evidence="1 2" key="1">
    <citation type="submission" date="2016-10" db="EMBL/GenBank/DDBJ databases">
        <authorList>
            <person name="de Groot N.N."/>
        </authorList>
    </citation>
    <scope>NUCLEOTIDE SEQUENCE [LARGE SCALE GENOMIC DNA]</scope>
    <source>
        <strain>J11</strain>
        <strain evidence="2">PG 39</strain>
    </source>
</reference>
<sequence>MSGFGKEGHLSGLTENTSVENWDSIEQLKSALMNNEVEVAATPAYVAANLYAKGVDVRMIAPVVWGMLYVLGPEGTTPGDWEALRGQKVIVVLPGNMPDLVFSYLLKQNGLNRDSDIEVIPAQDGQQALALLAKGEASWAVMPEHVASVAQMKMKKQGINLTRALNLQEEWAKVTGGEARFPMAGLVMPGKLVDEHPELVTAIREEVSATVAKANAGDADTIAAIAEKYQLPEQLVKGVLPRLQLDVVPASQARDEYEDFLTRLGEDNPKIYGGKLPDNKFYVE</sequence>
<dbReference type="PANTHER" id="PTHR30024:SF46">
    <property type="entry name" value="ABC TRANSPORTER, SUBSTRATE-BINDING LIPOPROTEIN"/>
    <property type="match status" value="1"/>
</dbReference>
<evidence type="ECO:0000313" key="2">
    <source>
        <dbReference type="Proteomes" id="UP000199065"/>
    </source>
</evidence>
<protein>
    <submittedName>
        <fullName evidence="1">NitT/TauT family transport system substrate-binding protein</fullName>
    </submittedName>
</protein>
<accession>A0A1I2RVQ0</accession>
<dbReference type="STRING" id="185761.SAMN05660282_00929"/>
<evidence type="ECO:0000313" key="1">
    <source>
        <dbReference type="EMBL" id="SFG44765.1"/>
    </source>
</evidence>
<keyword evidence="2" id="KW-1185">Reference proteome</keyword>
<dbReference type="Gene3D" id="3.40.190.10">
    <property type="entry name" value="Periplasmic binding protein-like II"/>
    <property type="match status" value="2"/>
</dbReference>
<dbReference type="AlphaFoldDB" id="A0A1I2RVQ0"/>
<dbReference type="InterPro" id="IPR027024">
    <property type="entry name" value="UCP027386_ABC_sbc_TM0202"/>
</dbReference>
<proteinExistence type="predicted"/>
<dbReference type="Proteomes" id="UP000199065">
    <property type="component" value="Unassembled WGS sequence"/>
</dbReference>